<dbReference type="Proteomes" id="UP001195422">
    <property type="component" value="Unassembled WGS sequence"/>
</dbReference>
<feature type="transmembrane region" description="Helical" evidence="6">
    <location>
        <begin position="53"/>
        <end position="76"/>
    </location>
</feature>
<name>A0ABS4XSP9_GLUPR</name>
<keyword evidence="4 6" id="KW-1133">Transmembrane helix</keyword>
<accession>A0ABS4XSP9</accession>
<reference evidence="7 8" key="1">
    <citation type="submission" date="2021-03" db="EMBL/GenBank/DDBJ databases">
        <title>Sequencing the genomes of 1000 actinobacteria strains.</title>
        <authorList>
            <person name="Klenk H.-P."/>
        </authorList>
    </citation>
    <scope>NUCLEOTIDE SEQUENCE [LARGE SCALE GENOMIC DNA]</scope>
    <source>
        <strain evidence="7 8">DSM 20168</strain>
    </source>
</reference>
<feature type="transmembrane region" description="Helical" evidence="6">
    <location>
        <begin position="169"/>
        <end position="190"/>
    </location>
</feature>
<organism evidence="7 8">
    <name type="scientific">Glutamicibacter protophormiae</name>
    <name type="common">Brevibacterium protophormiae</name>
    <dbReference type="NCBI Taxonomy" id="37930"/>
    <lineage>
        <taxon>Bacteria</taxon>
        <taxon>Bacillati</taxon>
        <taxon>Actinomycetota</taxon>
        <taxon>Actinomycetes</taxon>
        <taxon>Micrococcales</taxon>
        <taxon>Micrococcaceae</taxon>
        <taxon>Glutamicibacter</taxon>
    </lineage>
</organism>
<feature type="transmembrane region" description="Helical" evidence="6">
    <location>
        <begin position="394"/>
        <end position="411"/>
    </location>
</feature>
<proteinExistence type="predicted"/>
<protein>
    <submittedName>
        <fullName evidence="7">O-antigen/teichoic acid export membrane protein</fullName>
    </submittedName>
</protein>
<feature type="transmembrane region" description="Helical" evidence="6">
    <location>
        <begin position="474"/>
        <end position="493"/>
    </location>
</feature>
<dbReference type="EMBL" id="JAGIOJ010000001">
    <property type="protein sequence ID" value="MBP2399405.1"/>
    <property type="molecule type" value="Genomic_DNA"/>
</dbReference>
<feature type="transmembrane region" description="Helical" evidence="6">
    <location>
        <begin position="417"/>
        <end position="436"/>
    </location>
</feature>
<dbReference type="InterPro" id="IPR002797">
    <property type="entry name" value="Polysacc_synth"/>
</dbReference>
<dbReference type="Pfam" id="PF01943">
    <property type="entry name" value="Polysacc_synt"/>
    <property type="match status" value="1"/>
</dbReference>
<dbReference type="PANTHER" id="PTHR30250">
    <property type="entry name" value="PST FAMILY PREDICTED COLANIC ACID TRANSPORTER"/>
    <property type="match status" value="1"/>
</dbReference>
<evidence type="ECO:0000256" key="1">
    <source>
        <dbReference type="ARBA" id="ARBA00004651"/>
    </source>
</evidence>
<keyword evidence="5 6" id="KW-0472">Membrane</keyword>
<dbReference type="InterPro" id="IPR050833">
    <property type="entry name" value="Poly_Biosynth_Transport"/>
</dbReference>
<evidence type="ECO:0000256" key="2">
    <source>
        <dbReference type="ARBA" id="ARBA00022475"/>
    </source>
</evidence>
<keyword evidence="2" id="KW-1003">Cell membrane</keyword>
<evidence type="ECO:0000256" key="4">
    <source>
        <dbReference type="ARBA" id="ARBA00022989"/>
    </source>
</evidence>
<sequence length="524" mass="55035">MGERVLAGNAASKAPGTARTTILTFSSVLCGAVLAFGTTLYVGNQVGEKGAGLFFQIMAFFSIATVFVTFGADTGLVRSLAAIKVLGTPRDLRRTVAIAGVPVLIFAALAGLTLWVVADALENLWGVHGLTEVIRIMAVMLLPATVMNLGFGAMRGMGRVAGFSAIQNILLPATRLCTVALAILLGGSLLQLATSWVVPVLLAAALAVAATWRAIAGFTPGSGRTATVGTPLPHAELSAGKFWSFSSARGASALVETLLEWIDVIAVAIFLGPAAAGIYGAVNRCVRLGVMLEHTARLVTGPMLSACLAVGNQTEAKRLFGDTAKLLVWCAWPFYLTLAIFSEGVLSLFGAGFTAGAVPLAIISLVMMLVVSAGGVQSMLLMGGKSRWQLGNKFCALAVAVLFNLWLVPLWGLLGAITAWSLAVLVDSALATLQVARSMRCSVPLRELLPLAAISLLIFGGGGMLWRFLLEPSLLVAALHLAVALPIYCWVSVRLSRRFGLEPLVQQIAKTLGRRKYPLDEHGR</sequence>
<feature type="transmembrane region" description="Helical" evidence="6">
    <location>
        <begin position="21"/>
        <end position="41"/>
    </location>
</feature>
<evidence type="ECO:0000256" key="3">
    <source>
        <dbReference type="ARBA" id="ARBA00022692"/>
    </source>
</evidence>
<feature type="transmembrane region" description="Helical" evidence="6">
    <location>
        <begin position="136"/>
        <end position="157"/>
    </location>
</feature>
<comment type="caution">
    <text evidence="7">The sequence shown here is derived from an EMBL/GenBank/DDBJ whole genome shotgun (WGS) entry which is preliminary data.</text>
</comment>
<evidence type="ECO:0000256" key="6">
    <source>
        <dbReference type="SAM" id="Phobius"/>
    </source>
</evidence>
<evidence type="ECO:0000256" key="5">
    <source>
        <dbReference type="ARBA" id="ARBA00023136"/>
    </source>
</evidence>
<gene>
    <name evidence="7" type="ORF">JOF39_002486</name>
</gene>
<keyword evidence="8" id="KW-1185">Reference proteome</keyword>
<feature type="transmembrane region" description="Helical" evidence="6">
    <location>
        <begin position="357"/>
        <end position="382"/>
    </location>
</feature>
<feature type="transmembrane region" description="Helical" evidence="6">
    <location>
        <begin position="326"/>
        <end position="351"/>
    </location>
</feature>
<evidence type="ECO:0000313" key="7">
    <source>
        <dbReference type="EMBL" id="MBP2399405.1"/>
    </source>
</evidence>
<dbReference type="PANTHER" id="PTHR30250:SF11">
    <property type="entry name" value="O-ANTIGEN TRANSPORTER-RELATED"/>
    <property type="match status" value="1"/>
</dbReference>
<comment type="subcellular location">
    <subcellularLocation>
        <location evidence="1">Cell membrane</location>
        <topology evidence="1">Multi-pass membrane protein</topology>
    </subcellularLocation>
</comment>
<dbReference type="RefSeq" id="WP_188947882.1">
    <property type="nucleotide sequence ID" value="NZ_BMPH01000004.1"/>
</dbReference>
<keyword evidence="3 6" id="KW-0812">Transmembrane</keyword>
<feature type="transmembrane region" description="Helical" evidence="6">
    <location>
        <begin position="96"/>
        <end position="116"/>
    </location>
</feature>
<feature type="transmembrane region" description="Helical" evidence="6">
    <location>
        <begin position="448"/>
        <end position="468"/>
    </location>
</feature>
<evidence type="ECO:0000313" key="8">
    <source>
        <dbReference type="Proteomes" id="UP001195422"/>
    </source>
</evidence>